<name>A0AAF0ZCR4_9CHRO</name>
<organism evidence="2">
    <name type="scientific">Cyanobacterium aponinum AL20115</name>
    <dbReference type="NCBI Taxonomy" id="3090662"/>
    <lineage>
        <taxon>Bacteria</taxon>
        <taxon>Bacillati</taxon>
        <taxon>Cyanobacteriota</taxon>
        <taxon>Cyanophyceae</taxon>
        <taxon>Oscillatoriophycideae</taxon>
        <taxon>Chroococcales</taxon>
        <taxon>Geminocystaceae</taxon>
        <taxon>Cyanobacterium</taxon>
    </lineage>
</organism>
<dbReference type="RefSeq" id="WP_320001523.1">
    <property type="nucleotide sequence ID" value="NZ_CP138348.1"/>
</dbReference>
<protein>
    <recommendedName>
        <fullName evidence="3">Lipoprotein</fullName>
    </recommendedName>
</protein>
<evidence type="ECO:0000256" key="1">
    <source>
        <dbReference type="ARBA" id="ARBA00022729"/>
    </source>
</evidence>
<reference evidence="2" key="1">
    <citation type="submission" date="2023-11" db="EMBL/GenBank/DDBJ databases">
        <title>Genome sequence of Cyanobacterium aponinum BCRC AL20115.</title>
        <authorList>
            <person name="Chang H.-Y."/>
            <person name="Lin K.-M."/>
            <person name="Hsueh H.-T."/>
            <person name="Chu H.-A."/>
            <person name="Kuo C.-H."/>
        </authorList>
    </citation>
    <scope>NUCLEOTIDE SEQUENCE</scope>
    <source>
        <strain evidence="2">AL20115</strain>
    </source>
</reference>
<proteinExistence type="predicted"/>
<gene>
    <name evidence="2" type="ORF">SAY89_17550</name>
</gene>
<dbReference type="PROSITE" id="PS51257">
    <property type="entry name" value="PROKAR_LIPOPROTEIN"/>
    <property type="match status" value="1"/>
</dbReference>
<keyword evidence="1" id="KW-0732">Signal</keyword>
<dbReference type="EMBL" id="CP138348">
    <property type="protein sequence ID" value="WPF88574.1"/>
    <property type="molecule type" value="Genomic_DNA"/>
</dbReference>
<evidence type="ECO:0000313" key="2">
    <source>
        <dbReference type="EMBL" id="WPF88574.1"/>
    </source>
</evidence>
<evidence type="ECO:0008006" key="3">
    <source>
        <dbReference type="Google" id="ProtNLM"/>
    </source>
</evidence>
<sequence>MLIFCKKQKKYSNIVLFRNLLILLILSLYGCQHNKIFTTEKNNQKIEQNSQDLLTGSYTDKINQSTFDNIKEGMSLQDVQNYLGVKGYRGVAKSGNIEIESYSWYSRDGSKLINVAFQNGKVISKTGAGF</sequence>
<dbReference type="InterPro" id="IPR037873">
    <property type="entry name" value="BamE-like"/>
</dbReference>
<dbReference type="Gene3D" id="3.30.1450.10">
    <property type="match status" value="1"/>
</dbReference>
<dbReference type="AlphaFoldDB" id="A0AAF0ZCR4"/>
<accession>A0AAF0ZCR4</accession>